<dbReference type="AlphaFoldDB" id="A0AA37I1T3"/>
<organism evidence="4 5">
    <name type="scientific">Xylanibacter ruminicola</name>
    <name type="common">Prevotella ruminicola</name>
    <dbReference type="NCBI Taxonomy" id="839"/>
    <lineage>
        <taxon>Bacteria</taxon>
        <taxon>Pseudomonadati</taxon>
        <taxon>Bacteroidota</taxon>
        <taxon>Bacteroidia</taxon>
        <taxon>Bacteroidales</taxon>
        <taxon>Prevotellaceae</taxon>
        <taxon>Xylanibacter</taxon>
    </lineage>
</organism>
<reference evidence="4" key="1">
    <citation type="submission" date="2021-08" db="EMBL/GenBank/DDBJ databases">
        <title>Prevotella lacticifex sp. nov., isolated from rumen of cow.</title>
        <authorList>
            <person name="Shinkai T."/>
            <person name="Ikeyama N."/>
            <person name="Kumagai M."/>
            <person name="Ohmori H."/>
            <person name="Sakamoto M."/>
            <person name="Ohkuma M."/>
            <person name="Mitsumori M."/>
        </authorList>
    </citation>
    <scope>NUCLEOTIDE SEQUENCE</scope>
    <source>
        <strain evidence="4">JCM 8259</strain>
    </source>
</reference>
<dbReference type="EMBL" id="BPTT01000001">
    <property type="protein sequence ID" value="GJG32847.1"/>
    <property type="molecule type" value="Genomic_DNA"/>
</dbReference>
<evidence type="ECO:0000259" key="3">
    <source>
        <dbReference type="Pfam" id="PF13439"/>
    </source>
</evidence>
<dbReference type="Pfam" id="PF00534">
    <property type="entry name" value="Glycos_transf_1"/>
    <property type="match status" value="1"/>
</dbReference>
<dbReference type="InterPro" id="IPR028098">
    <property type="entry name" value="Glyco_trans_4-like_N"/>
</dbReference>
<dbReference type="RefSeq" id="WP_013064337.1">
    <property type="nucleotide sequence ID" value="NZ_BPTT01000001.1"/>
</dbReference>
<dbReference type="GO" id="GO:0016757">
    <property type="term" value="F:glycosyltransferase activity"/>
    <property type="evidence" value="ECO:0007669"/>
    <property type="project" value="UniProtKB-KW"/>
</dbReference>
<name>A0AA37I1T3_XYLRU</name>
<feature type="domain" description="Glycosyl transferase family 1" evidence="2">
    <location>
        <begin position="203"/>
        <end position="343"/>
    </location>
</feature>
<dbReference type="CDD" id="cd03809">
    <property type="entry name" value="GT4_MtfB-like"/>
    <property type="match status" value="1"/>
</dbReference>
<dbReference type="OMA" id="VDCRCIN"/>
<gene>
    <name evidence="4" type="primary">wbyK</name>
    <name evidence="4" type="ORF">PRMUPPPA20_09560</name>
</gene>
<evidence type="ECO:0000259" key="2">
    <source>
        <dbReference type="Pfam" id="PF00534"/>
    </source>
</evidence>
<proteinExistence type="predicted"/>
<evidence type="ECO:0000256" key="1">
    <source>
        <dbReference type="ARBA" id="ARBA00022679"/>
    </source>
</evidence>
<dbReference type="Proteomes" id="UP000887097">
    <property type="component" value="Unassembled WGS sequence"/>
</dbReference>
<protein>
    <submittedName>
        <fullName evidence="4">Mannosyltransferase</fullName>
    </submittedName>
</protein>
<keyword evidence="1" id="KW-0808">Transferase</keyword>
<dbReference type="SUPFAM" id="SSF53756">
    <property type="entry name" value="UDP-Glycosyltransferase/glycogen phosphorylase"/>
    <property type="match status" value="1"/>
</dbReference>
<comment type="caution">
    <text evidence="4">The sequence shown here is derived from an EMBL/GenBank/DDBJ whole genome shotgun (WGS) entry which is preliminary data.</text>
</comment>
<dbReference type="GeneID" id="31499988"/>
<evidence type="ECO:0000313" key="4">
    <source>
        <dbReference type="EMBL" id="GJG32847.1"/>
    </source>
</evidence>
<dbReference type="Pfam" id="PF13439">
    <property type="entry name" value="Glyco_transf_4"/>
    <property type="match status" value="1"/>
</dbReference>
<accession>A0AA37I1T3</accession>
<evidence type="ECO:0000313" key="5">
    <source>
        <dbReference type="Proteomes" id="UP000887097"/>
    </source>
</evidence>
<keyword evidence="4" id="KW-0328">Glycosyltransferase</keyword>
<dbReference type="Gene3D" id="3.40.50.2000">
    <property type="entry name" value="Glycogen Phosphorylase B"/>
    <property type="match status" value="2"/>
</dbReference>
<dbReference type="InterPro" id="IPR001296">
    <property type="entry name" value="Glyco_trans_1"/>
</dbReference>
<dbReference type="PANTHER" id="PTHR46401">
    <property type="entry name" value="GLYCOSYLTRANSFERASE WBBK-RELATED"/>
    <property type="match status" value="1"/>
</dbReference>
<dbReference type="PANTHER" id="PTHR46401:SF2">
    <property type="entry name" value="GLYCOSYLTRANSFERASE WBBK-RELATED"/>
    <property type="match status" value="1"/>
</dbReference>
<feature type="domain" description="Glycosyltransferase subfamily 4-like N-terminal" evidence="3">
    <location>
        <begin position="82"/>
        <end position="190"/>
    </location>
</feature>
<sequence>MRILYDHQAFQYQKYGGVSNCFVKLIENLPPDIDYEIAICETDNEHLRNSNLVDVPKERLSFRNFISHNSFKGKSRLYNTITSILPFFTTSGRNLKKSIELLNKQDFDVFHPTYFDGYFLPYLKNKPFVLTVHDMIPELMFKKVDLQARMKPILCDKAAHIIAVSEKTKKDLVDILNVPQQKISVIYHGAPDKENSLLSTPIMEGKYILYVGMRHLYKNFIPMVKSLVPILHRRPDISIVCTGPDFTDEENRLFKTLRVERNMIHMRASDEELVNLYRFALCFIYPSEYEGFGIPILEAYKAKCPVLLNHASCFPEIAGDAAVYFHLDNIQSDLNQVMEQFLNFSVRERLDLLARQNERLKRYSWEKSARKLAEIYRNL</sequence>